<evidence type="ECO:0000313" key="2">
    <source>
        <dbReference type="EMBL" id="KAG6647769.1"/>
    </source>
</evidence>
<reference evidence="2" key="1">
    <citation type="submission" date="2020-12" db="EMBL/GenBank/DDBJ databases">
        <title>WGS assembly of Carya illinoinensis cv. Pawnee.</title>
        <authorList>
            <person name="Platts A."/>
            <person name="Shu S."/>
            <person name="Wright S."/>
            <person name="Barry K."/>
            <person name="Edger P."/>
            <person name="Pires J.C."/>
            <person name="Schmutz J."/>
        </authorList>
    </citation>
    <scope>NUCLEOTIDE SEQUENCE</scope>
    <source>
        <tissue evidence="2">Leaf</tissue>
    </source>
</reference>
<protein>
    <submittedName>
        <fullName evidence="2">Uncharacterized protein</fullName>
    </submittedName>
</protein>
<dbReference type="EMBL" id="CM031815">
    <property type="protein sequence ID" value="KAG6647769.1"/>
    <property type="molecule type" value="Genomic_DNA"/>
</dbReference>
<accession>A0A8T1PT98</accession>
<feature type="signal peptide" evidence="1">
    <location>
        <begin position="1"/>
        <end position="19"/>
    </location>
</feature>
<evidence type="ECO:0000256" key="1">
    <source>
        <dbReference type="SAM" id="SignalP"/>
    </source>
</evidence>
<keyword evidence="1" id="KW-0732">Signal</keyword>
<keyword evidence="3" id="KW-1185">Reference proteome</keyword>
<comment type="caution">
    <text evidence="2">The sequence shown here is derived from an EMBL/GenBank/DDBJ whole genome shotgun (WGS) entry which is preliminary data.</text>
</comment>
<feature type="chain" id="PRO_5035927996" evidence="1">
    <location>
        <begin position="20"/>
        <end position="31"/>
    </location>
</feature>
<name>A0A8T1PT98_CARIL</name>
<gene>
    <name evidence="2" type="ORF">CIPAW_07G101100</name>
</gene>
<sequence>MCSHLSLSLSLFLSATTQCLPLLRHFAAVSR</sequence>
<evidence type="ECO:0000313" key="3">
    <source>
        <dbReference type="Proteomes" id="UP000811609"/>
    </source>
</evidence>
<dbReference type="AlphaFoldDB" id="A0A8T1PT98"/>
<dbReference type="Proteomes" id="UP000811609">
    <property type="component" value="Chromosome 7"/>
</dbReference>
<proteinExistence type="predicted"/>
<organism evidence="2 3">
    <name type="scientific">Carya illinoinensis</name>
    <name type="common">Pecan</name>
    <dbReference type="NCBI Taxonomy" id="32201"/>
    <lineage>
        <taxon>Eukaryota</taxon>
        <taxon>Viridiplantae</taxon>
        <taxon>Streptophyta</taxon>
        <taxon>Embryophyta</taxon>
        <taxon>Tracheophyta</taxon>
        <taxon>Spermatophyta</taxon>
        <taxon>Magnoliopsida</taxon>
        <taxon>eudicotyledons</taxon>
        <taxon>Gunneridae</taxon>
        <taxon>Pentapetalae</taxon>
        <taxon>rosids</taxon>
        <taxon>fabids</taxon>
        <taxon>Fagales</taxon>
        <taxon>Juglandaceae</taxon>
        <taxon>Carya</taxon>
    </lineage>
</organism>